<dbReference type="AlphaFoldDB" id="A0A162ZAD7"/>
<dbReference type="Gene3D" id="1.25.40.10">
    <property type="entry name" value="Tetratricopeptide repeat domain"/>
    <property type="match status" value="1"/>
</dbReference>
<keyword evidence="3" id="KW-0802">TPR repeat</keyword>
<evidence type="ECO:0000256" key="3">
    <source>
        <dbReference type="PROSITE-ProRule" id="PRU00339"/>
    </source>
</evidence>
<feature type="signal peptide" evidence="4">
    <location>
        <begin position="1"/>
        <end position="20"/>
    </location>
</feature>
<dbReference type="SUPFAM" id="SSF48452">
    <property type="entry name" value="TPR-like"/>
    <property type="match status" value="1"/>
</dbReference>
<evidence type="ECO:0000259" key="5">
    <source>
        <dbReference type="Pfam" id="PF00144"/>
    </source>
</evidence>
<evidence type="ECO:0000313" key="6">
    <source>
        <dbReference type="EMBL" id="KZS39668.1"/>
    </source>
</evidence>
<sequence length="505" mass="57231">MKSKLIYILFIICISGCKKATTKNDTELAQETQNNPVEVSMDTNAANFLKDSSVTALSIGIYKDDKTYIKHYGEIDRSKGNPPNDKTLFEIASITKTLTGTLAAQAVLDGKLNLDDDIRKYLDGDYKNLEYEGQPILIKHILTHTASLPSNNKGINELSRKNEDSLSFKFAEVEGKYSKDLYFNYLKEITLDTVPGTRYRYSNLGANLMGHILETTYEKSFSTLLDEFVFKKAGMTNTKMNLNEEEHSRLANGYDHKGNLMPHFPMPIKLWGAAGALKSSMPDLIKYMQFQLDNSNAVVQESHKKIYQEDDDEWVGYFWRVDENKEGAFYHHHGGMFGANTYFYVYPEYKMGIAVTTNVGGGRAASVLGEVADGLLDDLKPFGEKSISRAISNVCFEDVDKGIQYYHQLKKENLNGYNFSNENELNVLGYRLLRKGKIKAAIKVFTLLVAEFPEASNPYDSLGEGYFEDKNYELSLLNYKKSLVLNPENDNAKMMIERINNISRK</sequence>
<feature type="repeat" description="TPR" evidence="3">
    <location>
        <begin position="456"/>
        <end position="489"/>
    </location>
</feature>
<dbReference type="InterPro" id="IPR050491">
    <property type="entry name" value="AmpC-like"/>
</dbReference>
<dbReference type="InterPro" id="IPR011990">
    <property type="entry name" value="TPR-like_helical_dom_sf"/>
</dbReference>
<dbReference type="Gene3D" id="3.40.710.10">
    <property type="entry name" value="DD-peptidase/beta-lactamase superfamily"/>
    <property type="match status" value="1"/>
</dbReference>
<dbReference type="GO" id="GO:0016020">
    <property type="term" value="C:membrane"/>
    <property type="evidence" value="ECO:0007669"/>
    <property type="project" value="UniProtKB-SubCell"/>
</dbReference>
<keyword evidence="4" id="KW-0732">Signal</keyword>
<gene>
    <name evidence="6" type="ORF">AWE51_08435</name>
</gene>
<dbReference type="Proteomes" id="UP000076715">
    <property type="component" value="Unassembled WGS sequence"/>
</dbReference>
<keyword evidence="2" id="KW-0472">Membrane</keyword>
<feature type="domain" description="Beta-lactamase-related" evidence="5">
    <location>
        <begin position="42"/>
        <end position="362"/>
    </location>
</feature>
<keyword evidence="7" id="KW-1185">Reference proteome</keyword>
<evidence type="ECO:0000256" key="1">
    <source>
        <dbReference type="ARBA" id="ARBA00004370"/>
    </source>
</evidence>
<evidence type="ECO:0000256" key="2">
    <source>
        <dbReference type="ARBA" id="ARBA00023136"/>
    </source>
</evidence>
<dbReference type="PANTHER" id="PTHR46825">
    <property type="entry name" value="D-ALANYL-D-ALANINE-CARBOXYPEPTIDASE/ENDOPEPTIDASE AMPH"/>
    <property type="match status" value="1"/>
</dbReference>
<dbReference type="PROSITE" id="PS50005">
    <property type="entry name" value="TPR"/>
    <property type="match status" value="1"/>
</dbReference>
<dbReference type="EMBL" id="LQRT01000024">
    <property type="protein sequence ID" value="KZS39668.1"/>
    <property type="molecule type" value="Genomic_DNA"/>
</dbReference>
<comment type="caution">
    <text evidence="6">The sequence shown here is derived from an EMBL/GenBank/DDBJ whole genome shotgun (WGS) entry which is preliminary data.</text>
</comment>
<comment type="subcellular location">
    <subcellularLocation>
        <location evidence="1">Membrane</location>
    </subcellularLocation>
</comment>
<proteinExistence type="predicted"/>
<name>A0A162ZAD7_9FLAO</name>
<organism evidence="6 7">
    <name type="scientific">Aquimarina aggregata</name>
    <dbReference type="NCBI Taxonomy" id="1642818"/>
    <lineage>
        <taxon>Bacteria</taxon>
        <taxon>Pseudomonadati</taxon>
        <taxon>Bacteroidota</taxon>
        <taxon>Flavobacteriia</taxon>
        <taxon>Flavobacteriales</taxon>
        <taxon>Flavobacteriaceae</taxon>
        <taxon>Aquimarina</taxon>
    </lineage>
</organism>
<evidence type="ECO:0000256" key="4">
    <source>
        <dbReference type="SAM" id="SignalP"/>
    </source>
</evidence>
<dbReference type="Pfam" id="PF00144">
    <property type="entry name" value="Beta-lactamase"/>
    <property type="match status" value="1"/>
</dbReference>
<reference evidence="6 7" key="1">
    <citation type="submission" date="2016-01" db="EMBL/GenBank/DDBJ databases">
        <title>The draft genome sequence of Aquimarina sp. RZW4-3-2.</title>
        <authorList>
            <person name="Wang Y."/>
        </authorList>
    </citation>
    <scope>NUCLEOTIDE SEQUENCE [LARGE SCALE GENOMIC DNA]</scope>
    <source>
        <strain evidence="6 7">RZW4-3-2</strain>
    </source>
</reference>
<evidence type="ECO:0000313" key="7">
    <source>
        <dbReference type="Proteomes" id="UP000076715"/>
    </source>
</evidence>
<dbReference type="SUPFAM" id="SSF56601">
    <property type="entry name" value="beta-lactamase/transpeptidase-like"/>
    <property type="match status" value="1"/>
</dbReference>
<dbReference type="InterPro" id="IPR012338">
    <property type="entry name" value="Beta-lactam/transpept-like"/>
</dbReference>
<dbReference type="OrthoDB" id="9793489at2"/>
<dbReference type="PANTHER" id="PTHR46825:SF11">
    <property type="entry name" value="PENICILLIN-BINDING PROTEIN 4"/>
    <property type="match status" value="1"/>
</dbReference>
<feature type="chain" id="PRO_5007841217" description="Beta-lactamase-related domain-containing protein" evidence="4">
    <location>
        <begin position="21"/>
        <end position="505"/>
    </location>
</feature>
<dbReference type="InterPro" id="IPR001466">
    <property type="entry name" value="Beta-lactam-related"/>
</dbReference>
<protein>
    <recommendedName>
        <fullName evidence="5">Beta-lactamase-related domain-containing protein</fullName>
    </recommendedName>
</protein>
<dbReference type="InterPro" id="IPR019734">
    <property type="entry name" value="TPR_rpt"/>
</dbReference>
<accession>A0A162ZAD7</accession>
<dbReference type="RefSeq" id="WP_066315356.1">
    <property type="nucleotide sequence ID" value="NZ_LQRT01000024.1"/>
</dbReference>
<dbReference type="STRING" id="1642818.AWE51_08435"/>